<keyword evidence="2" id="KW-1133">Transmembrane helix</keyword>
<comment type="caution">
    <text evidence="3">The sequence shown here is derived from an EMBL/GenBank/DDBJ whole genome shotgun (WGS) entry which is preliminary data.</text>
</comment>
<proteinExistence type="predicted"/>
<dbReference type="InterPro" id="IPR010295">
    <property type="entry name" value="DUF898"/>
</dbReference>
<name>A0ABV7HP55_9GAMM</name>
<feature type="transmembrane region" description="Helical" evidence="2">
    <location>
        <begin position="125"/>
        <end position="145"/>
    </location>
</feature>
<evidence type="ECO:0000256" key="2">
    <source>
        <dbReference type="SAM" id="Phobius"/>
    </source>
</evidence>
<feature type="transmembrane region" description="Helical" evidence="2">
    <location>
        <begin position="392"/>
        <end position="414"/>
    </location>
</feature>
<keyword evidence="4" id="KW-1185">Reference proteome</keyword>
<dbReference type="Pfam" id="PF05987">
    <property type="entry name" value="DUF898"/>
    <property type="match status" value="1"/>
</dbReference>
<feature type="transmembrane region" description="Helical" evidence="2">
    <location>
        <begin position="254"/>
        <end position="287"/>
    </location>
</feature>
<feature type="region of interest" description="Disordered" evidence="1">
    <location>
        <begin position="78"/>
        <end position="108"/>
    </location>
</feature>
<protein>
    <submittedName>
        <fullName evidence="3">YjgN family protein</fullName>
    </submittedName>
</protein>
<gene>
    <name evidence="3" type="ORF">ACFOEB_10770</name>
</gene>
<feature type="transmembrane region" description="Helical" evidence="2">
    <location>
        <begin position="347"/>
        <end position="371"/>
    </location>
</feature>
<dbReference type="EMBL" id="JBHRTL010000006">
    <property type="protein sequence ID" value="MFC3155684.1"/>
    <property type="molecule type" value="Genomic_DNA"/>
</dbReference>
<dbReference type="RefSeq" id="WP_382416521.1">
    <property type="nucleotide sequence ID" value="NZ_AP031500.1"/>
</dbReference>
<sequence>MATPTYKIILLGAADGVTNIQAQAGFAKAFNLTPEQAAPLYANTGRVLKKGLSEEQATSYISKLATLGVACEMQQETPSAVDTAPADAPPPVTPAAATTSKGEPGSATAPRDVPFVFTGNGFEYFKIWIVNILLSIITLGIYSAWAKVRNKQYFYGNTYLDEASFSYTANPVKILIGRIIAFVFFVIYSVASELSLIAAGVMGILLLVCLPWVICKSMRFNARYSNYRNVPFAFAGTSWGAACAFVFWPMSGLLFALVFFLPVWLIFDIASAIVVGYITMILAIVLLSPYVFFKQKQFIYGNHGYGTQSFKFSATAGSYYLLFLLVIGMYVLLGLAAFFLGFVTHPFVGAALFAPVYLVSFAYFVVKVANINYNAITLKDHALRANWKLGPYLWLMVTNTLLIVITLGLFIPWAKVRTARFKAKYTSAVFVGDMNEFADQERDKVNALAEGVGDLFDIEIGL</sequence>
<keyword evidence="2" id="KW-0472">Membrane</keyword>
<keyword evidence="2" id="KW-0812">Transmembrane</keyword>
<reference evidence="4" key="1">
    <citation type="journal article" date="2019" name="Int. J. Syst. Evol. Microbiol.">
        <title>The Global Catalogue of Microorganisms (GCM) 10K type strain sequencing project: providing services to taxonomists for standard genome sequencing and annotation.</title>
        <authorList>
            <consortium name="The Broad Institute Genomics Platform"/>
            <consortium name="The Broad Institute Genome Sequencing Center for Infectious Disease"/>
            <person name="Wu L."/>
            <person name="Ma J."/>
        </authorList>
    </citation>
    <scope>NUCLEOTIDE SEQUENCE [LARGE SCALE GENOMIC DNA]</scope>
    <source>
        <strain evidence="4">KCTC 52141</strain>
    </source>
</reference>
<feature type="transmembrane region" description="Helical" evidence="2">
    <location>
        <begin position="319"/>
        <end position="341"/>
    </location>
</feature>
<feature type="transmembrane region" description="Helical" evidence="2">
    <location>
        <begin position="174"/>
        <end position="191"/>
    </location>
</feature>
<organism evidence="3 4">
    <name type="scientific">Gilvimarinus japonicus</name>
    <dbReference type="NCBI Taxonomy" id="1796469"/>
    <lineage>
        <taxon>Bacteria</taxon>
        <taxon>Pseudomonadati</taxon>
        <taxon>Pseudomonadota</taxon>
        <taxon>Gammaproteobacteria</taxon>
        <taxon>Cellvibrionales</taxon>
        <taxon>Cellvibrionaceae</taxon>
        <taxon>Gilvimarinus</taxon>
    </lineage>
</organism>
<evidence type="ECO:0000313" key="4">
    <source>
        <dbReference type="Proteomes" id="UP001595548"/>
    </source>
</evidence>
<accession>A0ABV7HP55</accession>
<evidence type="ECO:0000256" key="1">
    <source>
        <dbReference type="SAM" id="MobiDB-lite"/>
    </source>
</evidence>
<evidence type="ECO:0000313" key="3">
    <source>
        <dbReference type="EMBL" id="MFC3155684.1"/>
    </source>
</evidence>
<dbReference type="Proteomes" id="UP001595548">
    <property type="component" value="Unassembled WGS sequence"/>
</dbReference>
<feature type="transmembrane region" description="Helical" evidence="2">
    <location>
        <begin position="197"/>
        <end position="215"/>
    </location>
</feature>